<evidence type="ECO:0000313" key="1">
    <source>
        <dbReference type="EMBL" id="SIT11708.1"/>
    </source>
</evidence>
<keyword evidence="2" id="KW-1185">Reference proteome</keyword>
<dbReference type="AlphaFoldDB" id="A0A1N7PM87"/>
<evidence type="ECO:0000313" key="2">
    <source>
        <dbReference type="Proteomes" id="UP000186026"/>
    </source>
</evidence>
<sequence>MSSRKAILIKKSENGRKAIYIDADNADEIKSFISANPTIQEKFKLITRLILEENRPPRDLYDKENFEKGCEHVTAMKPAKGKSNPRIYCQQFAREDKQLYVIIMAELLQKKTSQGLSKKEKQIIRRVASYTYEFED</sequence>
<reference evidence="2" key="1">
    <citation type="submission" date="2017-01" db="EMBL/GenBank/DDBJ databases">
        <authorList>
            <person name="Varghese N."/>
            <person name="Submissions S."/>
        </authorList>
    </citation>
    <scope>NUCLEOTIDE SEQUENCE [LARGE SCALE GENOMIC DNA]</scope>
    <source>
        <strain evidence="2">DSM 46698</strain>
    </source>
</reference>
<proteinExistence type="predicted"/>
<protein>
    <recommendedName>
        <fullName evidence="3">RelE toxin of RelE / RelB toxin-antitoxin system</fullName>
    </recommendedName>
</protein>
<organism evidence="1 2">
    <name type="scientific">Belliella pelovolcani</name>
    <dbReference type="NCBI Taxonomy" id="529505"/>
    <lineage>
        <taxon>Bacteria</taxon>
        <taxon>Pseudomonadati</taxon>
        <taxon>Bacteroidota</taxon>
        <taxon>Cytophagia</taxon>
        <taxon>Cytophagales</taxon>
        <taxon>Cyclobacteriaceae</taxon>
        <taxon>Belliella</taxon>
    </lineage>
</organism>
<name>A0A1N7PM87_9BACT</name>
<dbReference type="Proteomes" id="UP000186026">
    <property type="component" value="Unassembled WGS sequence"/>
</dbReference>
<dbReference type="EMBL" id="FTOP01000018">
    <property type="protein sequence ID" value="SIT11708.1"/>
    <property type="molecule type" value="Genomic_DNA"/>
</dbReference>
<dbReference type="STRING" id="529505.SAMN05421761_1184"/>
<accession>A0A1N7PM87</accession>
<gene>
    <name evidence="1" type="ORF">SAMN05421761_1184</name>
</gene>
<evidence type="ECO:0008006" key="3">
    <source>
        <dbReference type="Google" id="ProtNLM"/>
    </source>
</evidence>
<dbReference type="OrthoDB" id="838358at2"/>